<dbReference type="OrthoDB" id="3251070at2759"/>
<dbReference type="EMBL" id="WIUZ02000012">
    <property type="protein sequence ID" value="KAF9782493.1"/>
    <property type="molecule type" value="Genomic_DNA"/>
</dbReference>
<dbReference type="Proteomes" id="UP000736335">
    <property type="component" value="Unassembled WGS sequence"/>
</dbReference>
<dbReference type="AlphaFoldDB" id="A0A9P6H9M0"/>
<accession>A0A9P6H9M0</accession>
<protein>
    <submittedName>
        <fullName evidence="1">Uncharacterized protein</fullName>
    </submittedName>
</protein>
<name>A0A9P6H9M0_9AGAM</name>
<organism evidence="1 2">
    <name type="scientific">Thelephora terrestris</name>
    <dbReference type="NCBI Taxonomy" id="56493"/>
    <lineage>
        <taxon>Eukaryota</taxon>
        <taxon>Fungi</taxon>
        <taxon>Dikarya</taxon>
        <taxon>Basidiomycota</taxon>
        <taxon>Agaricomycotina</taxon>
        <taxon>Agaricomycetes</taxon>
        <taxon>Thelephorales</taxon>
        <taxon>Thelephoraceae</taxon>
        <taxon>Thelephora</taxon>
    </lineage>
</organism>
<comment type="caution">
    <text evidence="1">The sequence shown here is derived from an EMBL/GenBank/DDBJ whole genome shotgun (WGS) entry which is preliminary data.</text>
</comment>
<sequence length="285" mass="32084">MEIGWLTNSSPTRLLRRFLHPKPPQSEGVRVRVTQTGPIFRLPNELFLDILSHFPVVDYLDYYLRAQLVPLRRPKLPKVYYWWFTVLVSLTSTCWDMRLKLLPVLWGRIQTYVEVGSLMDYESKMPQLLLLRCAILSKTPSIAVHVKVLSVSLTFHGWYMESSLSSFVGCLYALPNLHTLEIVYCLSGRYPAGVKRAFAAVSLPNILTLTLHSRAGDVIKACPNVKEVTLICGGSNIPDSVVELLADMRHTIRRIAVLHGSPAGVAKLAERFPTLGELSLRQASD</sequence>
<reference evidence="1" key="2">
    <citation type="submission" date="2020-11" db="EMBL/GenBank/DDBJ databases">
        <authorList>
            <consortium name="DOE Joint Genome Institute"/>
            <person name="Kuo A."/>
            <person name="Miyauchi S."/>
            <person name="Kiss E."/>
            <person name="Drula E."/>
            <person name="Kohler A."/>
            <person name="Sanchez-Garcia M."/>
            <person name="Andreopoulos B."/>
            <person name="Barry K.W."/>
            <person name="Bonito G."/>
            <person name="Buee M."/>
            <person name="Carver A."/>
            <person name="Chen C."/>
            <person name="Cichocki N."/>
            <person name="Clum A."/>
            <person name="Culley D."/>
            <person name="Crous P.W."/>
            <person name="Fauchery L."/>
            <person name="Girlanda M."/>
            <person name="Hayes R."/>
            <person name="Keri Z."/>
            <person name="Labutti K."/>
            <person name="Lipzen A."/>
            <person name="Lombard V."/>
            <person name="Magnuson J."/>
            <person name="Maillard F."/>
            <person name="Morin E."/>
            <person name="Murat C."/>
            <person name="Nolan M."/>
            <person name="Ohm R."/>
            <person name="Pangilinan J."/>
            <person name="Pereira M."/>
            <person name="Perotto S."/>
            <person name="Peter M."/>
            <person name="Riley R."/>
            <person name="Sitrit Y."/>
            <person name="Stielow B."/>
            <person name="Szollosi G."/>
            <person name="Zifcakova L."/>
            <person name="Stursova M."/>
            <person name="Spatafora J.W."/>
            <person name="Tedersoo L."/>
            <person name="Vaario L.-M."/>
            <person name="Yamada A."/>
            <person name="Yan M."/>
            <person name="Wang P."/>
            <person name="Xu J."/>
            <person name="Bruns T."/>
            <person name="Baldrian P."/>
            <person name="Vilgalys R."/>
            <person name="Henrissat B."/>
            <person name="Grigoriev I.V."/>
            <person name="Hibbett D."/>
            <person name="Nagy L.G."/>
            <person name="Martin F.M."/>
        </authorList>
    </citation>
    <scope>NUCLEOTIDE SEQUENCE</scope>
    <source>
        <strain evidence="1">UH-Tt-Lm1</strain>
    </source>
</reference>
<evidence type="ECO:0000313" key="1">
    <source>
        <dbReference type="EMBL" id="KAF9782493.1"/>
    </source>
</evidence>
<proteinExistence type="predicted"/>
<keyword evidence="2" id="KW-1185">Reference proteome</keyword>
<evidence type="ECO:0000313" key="2">
    <source>
        <dbReference type="Proteomes" id="UP000736335"/>
    </source>
</evidence>
<gene>
    <name evidence="1" type="ORF">BJ322DRAFT_224398</name>
</gene>
<reference evidence="1" key="1">
    <citation type="journal article" date="2020" name="Nat. Commun.">
        <title>Large-scale genome sequencing of mycorrhizal fungi provides insights into the early evolution of symbiotic traits.</title>
        <authorList>
            <person name="Miyauchi S."/>
            <person name="Kiss E."/>
            <person name="Kuo A."/>
            <person name="Drula E."/>
            <person name="Kohler A."/>
            <person name="Sanchez-Garcia M."/>
            <person name="Morin E."/>
            <person name="Andreopoulos B."/>
            <person name="Barry K.W."/>
            <person name="Bonito G."/>
            <person name="Buee M."/>
            <person name="Carver A."/>
            <person name="Chen C."/>
            <person name="Cichocki N."/>
            <person name="Clum A."/>
            <person name="Culley D."/>
            <person name="Crous P.W."/>
            <person name="Fauchery L."/>
            <person name="Girlanda M."/>
            <person name="Hayes R.D."/>
            <person name="Keri Z."/>
            <person name="LaButti K."/>
            <person name="Lipzen A."/>
            <person name="Lombard V."/>
            <person name="Magnuson J."/>
            <person name="Maillard F."/>
            <person name="Murat C."/>
            <person name="Nolan M."/>
            <person name="Ohm R.A."/>
            <person name="Pangilinan J."/>
            <person name="Pereira M.F."/>
            <person name="Perotto S."/>
            <person name="Peter M."/>
            <person name="Pfister S."/>
            <person name="Riley R."/>
            <person name="Sitrit Y."/>
            <person name="Stielow J.B."/>
            <person name="Szollosi G."/>
            <person name="Zifcakova L."/>
            <person name="Stursova M."/>
            <person name="Spatafora J.W."/>
            <person name="Tedersoo L."/>
            <person name="Vaario L.M."/>
            <person name="Yamada A."/>
            <person name="Yan M."/>
            <person name="Wang P."/>
            <person name="Xu J."/>
            <person name="Bruns T."/>
            <person name="Baldrian P."/>
            <person name="Vilgalys R."/>
            <person name="Dunand C."/>
            <person name="Henrissat B."/>
            <person name="Grigoriev I.V."/>
            <person name="Hibbett D."/>
            <person name="Nagy L.G."/>
            <person name="Martin F.M."/>
        </authorList>
    </citation>
    <scope>NUCLEOTIDE SEQUENCE</scope>
    <source>
        <strain evidence="1">UH-Tt-Lm1</strain>
    </source>
</reference>